<evidence type="ECO:0000313" key="1">
    <source>
        <dbReference type="EMBL" id="JAE00561.1"/>
    </source>
</evidence>
<name>A0A0A9ERS0_ARUDO</name>
<reference evidence="1" key="1">
    <citation type="submission" date="2014-09" db="EMBL/GenBank/DDBJ databases">
        <authorList>
            <person name="Magalhaes I.L.F."/>
            <person name="Oliveira U."/>
            <person name="Santos F.R."/>
            <person name="Vidigal T.H.D.A."/>
            <person name="Brescovit A.D."/>
            <person name="Santos A.J."/>
        </authorList>
    </citation>
    <scope>NUCLEOTIDE SEQUENCE</scope>
    <source>
        <tissue evidence="1">Shoot tissue taken approximately 20 cm above the soil surface</tissue>
    </source>
</reference>
<proteinExistence type="predicted"/>
<sequence length="54" mass="6384">MYCLVPPGQVDWFFAFCCTILCYCTKKMQINFTSYPIDELIVPLLLSLQKETWK</sequence>
<protein>
    <submittedName>
        <fullName evidence="1">Uncharacterized protein</fullName>
    </submittedName>
</protein>
<reference evidence="1" key="2">
    <citation type="journal article" date="2015" name="Data Brief">
        <title>Shoot transcriptome of the giant reed, Arundo donax.</title>
        <authorList>
            <person name="Barrero R.A."/>
            <person name="Guerrero F.D."/>
            <person name="Moolhuijzen P."/>
            <person name="Goolsby J.A."/>
            <person name="Tidwell J."/>
            <person name="Bellgard S.E."/>
            <person name="Bellgard M.I."/>
        </authorList>
    </citation>
    <scope>NUCLEOTIDE SEQUENCE</scope>
    <source>
        <tissue evidence="1">Shoot tissue taken approximately 20 cm above the soil surface</tissue>
    </source>
</reference>
<accession>A0A0A9ERS0</accession>
<dbReference type="EMBL" id="GBRH01197335">
    <property type="protein sequence ID" value="JAE00561.1"/>
    <property type="molecule type" value="Transcribed_RNA"/>
</dbReference>
<dbReference type="AlphaFoldDB" id="A0A0A9ERS0"/>
<organism evidence="1">
    <name type="scientific">Arundo donax</name>
    <name type="common">Giant reed</name>
    <name type="synonym">Donax arundinaceus</name>
    <dbReference type="NCBI Taxonomy" id="35708"/>
    <lineage>
        <taxon>Eukaryota</taxon>
        <taxon>Viridiplantae</taxon>
        <taxon>Streptophyta</taxon>
        <taxon>Embryophyta</taxon>
        <taxon>Tracheophyta</taxon>
        <taxon>Spermatophyta</taxon>
        <taxon>Magnoliopsida</taxon>
        <taxon>Liliopsida</taxon>
        <taxon>Poales</taxon>
        <taxon>Poaceae</taxon>
        <taxon>PACMAD clade</taxon>
        <taxon>Arundinoideae</taxon>
        <taxon>Arundineae</taxon>
        <taxon>Arundo</taxon>
    </lineage>
</organism>